<protein>
    <recommendedName>
        <fullName evidence="4">2-oxoglutarate-dependent dioxygenase DAO</fullName>
    </recommendedName>
    <alternativeName>
        <fullName evidence="5">Protein DIOXYGENASE FOR AUXIN OXIDATION</fullName>
    </alternativeName>
</protein>
<evidence type="ECO:0000256" key="2">
    <source>
        <dbReference type="ARBA" id="ARBA00023004"/>
    </source>
</evidence>
<sequence length="321" mass="36527">MGLNPQAFQIPVIKFSKGLKELDRGTEGWNNLCDKVREACENYGCFQLMFEEIPIQLKAEIFSVIRQLYGLPSDIKQKNVNPTRPGRGYVGRKNPVSPLFESFGIENASNYDSLKSFMDLMWPNGHDHFCQTVSSMMKLLDELSHLIGTMILDGYGLGEKLESIMECETLLRIMRYETNSTSGESVKGLAAHTDKVLFTFLCEDQVSGLEVETKNGQWIKLSPSPTSFIFIVGDLLKAWSNCRMHAVNHRVMMTGDKERYSFGVFAVPMDASNIKAPKELVDEEHPQVLKEFRYKDYLDFTYSEMASSIDYHMHMLSFAGM</sequence>
<dbReference type="InterPro" id="IPR044861">
    <property type="entry name" value="IPNS-like_FE2OG_OXY"/>
</dbReference>
<evidence type="ECO:0000313" key="8">
    <source>
        <dbReference type="Proteomes" id="UP000235220"/>
    </source>
</evidence>
<dbReference type="STRING" id="51240.A0A2I4GPD3"/>
<comment type="similarity">
    <text evidence="6">Belongs to the iron/ascorbate-dependent oxidoreductase family.</text>
</comment>
<dbReference type="Gene3D" id="2.60.120.330">
    <property type="entry name" value="B-lactam Antibiotic, Isopenicillin N Synthase, Chain"/>
    <property type="match status" value="1"/>
</dbReference>
<dbReference type="Proteomes" id="UP000235220">
    <property type="component" value="Chromosome 11"/>
</dbReference>
<dbReference type="GeneID" id="109009631"/>
<evidence type="ECO:0000256" key="3">
    <source>
        <dbReference type="ARBA" id="ARBA00054658"/>
    </source>
</evidence>
<dbReference type="Gramene" id="Jr11_28820_p1">
    <property type="protein sequence ID" value="cds.Jr11_28820_p1"/>
    <property type="gene ID" value="Jr11_28820"/>
</dbReference>
<dbReference type="SUPFAM" id="SSF51197">
    <property type="entry name" value="Clavaminate synthase-like"/>
    <property type="match status" value="1"/>
</dbReference>
<keyword evidence="9" id="KW-0223">Dioxygenase</keyword>
<evidence type="ECO:0000256" key="6">
    <source>
        <dbReference type="RuleBase" id="RU003682"/>
    </source>
</evidence>
<dbReference type="InterPro" id="IPR026992">
    <property type="entry name" value="DIOX_N"/>
</dbReference>
<proteinExistence type="inferred from homology"/>
<dbReference type="FunFam" id="2.60.120.330:FF:000017">
    <property type="entry name" value="2-oxoglutarate-dependent dioxygenase DAO"/>
    <property type="match status" value="1"/>
</dbReference>
<dbReference type="InterPro" id="IPR005123">
    <property type="entry name" value="Oxoglu/Fe-dep_dioxygenase_dom"/>
</dbReference>
<dbReference type="GO" id="GO:0046872">
    <property type="term" value="F:metal ion binding"/>
    <property type="evidence" value="ECO:0007669"/>
    <property type="project" value="UniProtKB-KW"/>
</dbReference>
<evidence type="ECO:0000256" key="5">
    <source>
        <dbReference type="ARBA" id="ARBA00076740"/>
    </source>
</evidence>
<dbReference type="PANTHER" id="PTHR47990">
    <property type="entry name" value="2-OXOGLUTARATE (2OG) AND FE(II)-DEPENDENT OXYGENASE SUPERFAMILY PROTEIN-RELATED"/>
    <property type="match status" value="1"/>
</dbReference>
<keyword evidence="6" id="KW-0560">Oxidoreductase</keyword>
<dbReference type="OrthoDB" id="288590at2759"/>
<dbReference type="GO" id="GO:0016706">
    <property type="term" value="F:2-oxoglutarate-dependent dioxygenase activity"/>
    <property type="evidence" value="ECO:0000318"/>
    <property type="project" value="GO_Central"/>
</dbReference>
<keyword evidence="2 6" id="KW-0408">Iron</keyword>
<organism evidence="8 9">
    <name type="scientific">Juglans regia</name>
    <name type="common">English walnut</name>
    <dbReference type="NCBI Taxonomy" id="51240"/>
    <lineage>
        <taxon>Eukaryota</taxon>
        <taxon>Viridiplantae</taxon>
        <taxon>Streptophyta</taxon>
        <taxon>Embryophyta</taxon>
        <taxon>Tracheophyta</taxon>
        <taxon>Spermatophyta</taxon>
        <taxon>Magnoliopsida</taxon>
        <taxon>eudicotyledons</taxon>
        <taxon>Gunneridae</taxon>
        <taxon>Pentapetalae</taxon>
        <taxon>rosids</taxon>
        <taxon>fabids</taxon>
        <taxon>Fagales</taxon>
        <taxon>Juglandaceae</taxon>
        <taxon>Juglans</taxon>
    </lineage>
</organism>
<gene>
    <name evidence="9" type="primary">LOC109009631</name>
</gene>
<name>A0A2I4GPD3_JUGRE</name>
<keyword evidence="1 6" id="KW-0479">Metal-binding</keyword>
<reference evidence="9" key="1">
    <citation type="submission" date="2025-08" db="UniProtKB">
        <authorList>
            <consortium name="RefSeq"/>
        </authorList>
    </citation>
    <scope>IDENTIFICATION</scope>
    <source>
        <tissue evidence="9">Leaves</tissue>
    </source>
</reference>
<accession>A0A2I4GPD3</accession>
<evidence type="ECO:0000313" key="9">
    <source>
        <dbReference type="RefSeq" id="XP_018845757.1"/>
    </source>
</evidence>
<evidence type="ECO:0000256" key="1">
    <source>
        <dbReference type="ARBA" id="ARBA00022723"/>
    </source>
</evidence>
<comment type="function">
    <text evidence="3">2-oxoglutarate-dependent dioxygenase essential for auxin catabolism and maintenance of auxin homeostasis in reproductive organs. Catalyzes the irreversible oxidation of indole-3-acetic acid (IAA) to the biologically inactive 2-oxoindole-3-acetic acid (OxIAA).</text>
</comment>
<feature type="domain" description="Fe2OG dioxygenase" evidence="7">
    <location>
        <begin position="167"/>
        <end position="268"/>
    </location>
</feature>
<evidence type="ECO:0000259" key="7">
    <source>
        <dbReference type="PROSITE" id="PS51471"/>
    </source>
</evidence>
<dbReference type="InterPro" id="IPR050231">
    <property type="entry name" value="Iron_ascorbate_oxido_reductase"/>
</dbReference>
<dbReference type="Pfam" id="PF03171">
    <property type="entry name" value="2OG-FeII_Oxy"/>
    <property type="match status" value="1"/>
</dbReference>
<dbReference type="RefSeq" id="XP_018845757.1">
    <property type="nucleotide sequence ID" value="XM_018990212.1"/>
</dbReference>
<dbReference type="PROSITE" id="PS51471">
    <property type="entry name" value="FE2OG_OXY"/>
    <property type="match status" value="1"/>
</dbReference>
<dbReference type="AlphaFoldDB" id="A0A2I4GPD3"/>
<evidence type="ECO:0000256" key="4">
    <source>
        <dbReference type="ARBA" id="ARBA00074102"/>
    </source>
</evidence>
<keyword evidence="8" id="KW-1185">Reference proteome</keyword>
<dbReference type="InterPro" id="IPR027443">
    <property type="entry name" value="IPNS-like_sf"/>
</dbReference>
<dbReference type="KEGG" id="jre:109009631"/>
<dbReference type="Pfam" id="PF14226">
    <property type="entry name" value="DIOX_N"/>
    <property type="match status" value="1"/>
</dbReference>